<dbReference type="PANTHER" id="PTHR43963">
    <property type="entry name" value="CARBONYL REDUCTASE 1-RELATED"/>
    <property type="match status" value="1"/>
</dbReference>
<accession>A0A849VI06</accession>
<dbReference type="Pfam" id="PF00106">
    <property type="entry name" value="adh_short"/>
    <property type="match status" value="1"/>
</dbReference>
<organism evidence="5 6">
    <name type="scientific">Pseudoalteromonas caenipelagi</name>
    <dbReference type="NCBI Taxonomy" id="2726988"/>
    <lineage>
        <taxon>Bacteria</taxon>
        <taxon>Pseudomonadati</taxon>
        <taxon>Pseudomonadota</taxon>
        <taxon>Gammaproteobacteria</taxon>
        <taxon>Alteromonadales</taxon>
        <taxon>Pseudoalteromonadaceae</taxon>
        <taxon>Pseudoalteromonas</taxon>
    </lineage>
</organism>
<evidence type="ECO:0000256" key="1">
    <source>
        <dbReference type="ARBA" id="ARBA00006484"/>
    </source>
</evidence>
<dbReference type="InterPro" id="IPR045313">
    <property type="entry name" value="CBR1-like"/>
</dbReference>
<keyword evidence="6" id="KW-1185">Reference proteome</keyword>
<evidence type="ECO:0000256" key="4">
    <source>
        <dbReference type="RuleBase" id="RU000363"/>
    </source>
</evidence>
<dbReference type="GO" id="GO:0016616">
    <property type="term" value="F:oxidoreductase activity, acting on the CH-OH group of donors, NAD or NADP as acceptor"/>
    <property type="evidence" value="ECO:0007669"/>
    <property type="project" value="InterPro"/>
</dbReference>
<dbReference type="Gene3D" id="3.40.50.720">
    <property type="entry name" value="NAD(P)-binding Rossmann-like Domain"/>
    <property type="match status" value="1"/>
</dbReference>
<gene>
    <name evidence="5" type="ORF">HG263_12560</name>
</gene>
<sequence length="245" mass="26389">MSNNQDKKLIVVTGANKGLGFETAKQLAELGHHVVLTARNEQAGKAACRLLAEQGLEADFIQLDISDSSSIKTFTETLADRYQHVDVLINNAGVFFDWESSAATLKLDELSDTLKTNLFGTIEITQSLLPVLGRASAAKVINVSSDLGSVSFASDSNNEYYGVNGTAYRISKAALNMYSTQLAKEYAQSNLVVSVVSPGWCQTDMGTNAAPRSAEQGARSIVDAALEPANKYHGKFVLDSQFLAW</sequence>
<evidence type="ECO:0000313" key="6">
    <source>
        <dbReference type="Proteomes" id="UP000586305"/>
    </source>
</evidence>
<dbReference type="CDD" id="cd05324">
    <property type="entry name" value="carb_red_PTCR-like_SDR_c"/>
    <property type="match status" value="1"/>
</dbReference>
<dbReference type="PRINTS" id="PR00081">
    <property type="entry name" value="GDHRDH"/>
</dbReference>
<name>A0A849VI06_9GAMM</name>
<keyword evidence="2" id="KW-0521">NADP</keyword>
<reference evidence="5 6" key="1">
    <citation type="submission" date="2020-04" db="EMBL/GenBank/DDBJ databases">
        <title>Pseudoalteromonas caenipelagi sp. nov., isolated from a tidal flat.</title>
        <authorList>
            <person name="Park S."/>
            <person name="Yoon J.-H."/>
        </authorList>
    </citation>
    <scope>NUCLEOTIDE SEQUENCE [LARGE SCALE GENOMIC DNA]</scope>
    <source>
        <strain evidence="5 6">JBTF-M23</strain>
    </source>
</reference>
<dbReference type="InterPro" id="IPR036291">
    <property type="entry name" value="NAD(P)-bd_dom_sf"/>
</dbReference>
<dbReference type="AlphaFoldDB" id="A0A849VI06"/>
<dbReference type="Proteomes" id="UP000586305">
    <property type="component" value="Unassembled WGS sequence"/>
</dbReference>
<dbReference type="PRINTS" id="PR00080">
    <property type="entry name" value="SDRFAMILY"/>
</dbReference>
<evidence type="ECO:0000256" key="2">
    <source>
        <dbReference type="ARBA" id="ARBA00022857"/>
    </source>
</evidence>
<comment type="caution">
    <text evidence="5">The sequence shown here is derived from an EMBL/GenBank/DDBJ whole genome shotgun (WGS) entry which is preliminary data.</text>
</comment>
<dbReference type="InterPro" id="IPR002347">
    <property type="entry name" value="SDR_fam"/>
</dbReference>
<dbReference type="RefSeq" id="WP_171626419.1">
    <property type="nucleotide sequence ID" value="NZ_JABBPG010000004.1"/>
</dbReference>
<comment type="similarity">
    <text evidence="1 4">Belongs to the short-chain dehydrogenases/reductases (SDR) family.</text>
</comment>
<dbReference type="EMBL" id="JABBPG010000004">
    <property type="protein sequence ID" value="NOU51361.1"/>
    <property type="molecule type" value="Genomic_DNA"/>
</dbReference>
<evidence type="ECO:0000313" key="5">
    <source>
        <dbReference type="EMBL" id="NOU51361.1"/>
    </source>
</evidence>
<protein>
    <submittedName>
        <fullName evidence="5">SDR family oxidoreductase</fullName>
    </submittedName>
</protein>
<evidence type="ECO:0000256" key="3">
    <source>
        <dbReference type="ARBA" id="ARBA00023002"/>
    </source>
</evidence>
<keyword evidence="3" id="KW-0560">Oxidoreductase</keyword>
<dbReference type="PANTHER" id="PTHR43963:SF6">
    <property type="entry name" value="CHAIN DEHYDROGENASE FAMILY PROTEIN, PUTATIVE (AFU_ORTHOLOGUE AFUA_3G15350)-RELATED"/>
    <property type="match status" value="1"/>
</dbReference>
<proteinExistence type="inferred from homology"/>
<dbReference type="SUPFAM" id="SSF51735">
    <property type="entry name" value="NAD(P)-binding Rossmann-fold domains"/>
    <property type="match status" value="1"/>
</dbReference>